<feature type="region of interest" description="Disordered" evidence="8">
    <location>
        <begin position="209"/>
        <end position="234"/>
    </location>
</feature>
<protein>
    <recommendedName>
        <fullName evidence="7">Fucosyltransferase</fullName>
        <ecNumber evidence="7">2.4.1.-</ecNumber>
    </recommendedName>
</protein>
<keyword evidence="9" id="KW-1185">Reference proteome</keyword>
<evidence type="ECO:0000256" key="6">
    <source>
        <dbReference type="ARBA" id="ARBA00023316"/>
    </source>
</evidence>
<proteinExistence type="inferred from homology"/>
<evidence type="ECO:0000256" key="3">
    <source>
        <dbReference type="ARBA" id="ARBA00022679"/>
    </source>
</evidence>
<dbReference type="GO" id="GO:0009969">
    <property type="term" value="P:xyloglucan biosynthetic process"/>
    <property type="evidence" value="ECO:0007669"/>
    <property type="project" value="TreeGrafter"/>
</dbReference>
<evidence type="ECO:0000256" key="5">
    <source>
        <dbReference type="ARBA" id="ARBA00023180"/>
    </source>
</evidence>
<sequence>MAATFLYALLTNQVLLVKHEADMTDLFCEPFPNTSWLLPTDFPLRNFSPEVRYASSFGSMLMKITNTSKESPESFLYLNLAHSDYDLDQLAFCGQNQALLRNIPWLILLSDQYFVPSLFMIPSFNQEISKLFPEKESVFYHLGHYLCHPSNQAGGLITRFYQAYLAKADERIGLQIRVFHDKTTPIFQIVMDQILACVLKEKLLPEAVDTQEPMPSPSRNQTSKAILSTSLYSP</sequence>
<accession>A0AAJ6URF3</accession>
<dbReference type="GO" id="GO:0032580">
    <property type="term" value="C:Golgi cisterna membrane"/>
    <property type="evidence" value="ECO:0007669"/>
    <property type="project" value="UniProtKB-SubCell"/>
</dbReference>
<evidence type="ECO:0000256" key="1">
    <source>
        <dbReference type="ARBA" id="ARBA00010481"/>
    </source>
</evidence>
<dbReference type="GeneID" id="105132759"/>
<dbReference type="Pfam" id="PF03254">
    <property type="entry name" value="XG_FTase"/>
    <property type="match status" value="1"/>
</dbReference>
<keyword evidence="5" id="KW-0325">Glycoprotein</keyword>
<comment type="subcellular location">
    <subcellularLocation>
        <location evidence="7">Golgi apparatus</location>
        <location evidence="7">Golgi stack membrane</location>
        <topology evidence="7">Single-pass type II membrane protein</topology>
    </subcellularLocation>
</comment>
<dbReference type="RefSeq" id="XP_011034728.1">
    <property type="nucleotide sequence ID" value="XM_011036426.1"/>
</dbReference>
<comment type="function">
    <text evidence="7">May be involved in cell wall biosynthesis.</text>
</comment>
<keyword evidence="6 7" id="KW-0961">Cell wall biogenesis/degradation</keyword>
<name>A0AAJ6URF3_POPEU</name>
<evidence type="ECO:0000256" key="2">
    <source>
        <dbReference type="ARBA" id="ARBA00022676"/>
    </source>
</evidence>
<dbReference type="GO" id="GO:0008107">
    <property type="term" value="F:galactoside 2-alpha-L-fucosyltransferase activity"/>
    <property type="evidence" value="ECO:0007669"/>
    <property type="project" value="InterPro"/>
</dbReference>
<dbReference type="InterPro" id="IPR004938">
    <property type="entry name" value="XG_FTase"/>
</dbReference>
<evidence type="ECO:0000256" key="7">
    <source>
        <dbReference type="RuleBase" id="RU367004"/>
    </source>
</evidence>
<dbReference type="PANTHER" id="PTHR31889:SF52">
    <property type="entry name" value="FUCOSYLTRANSFERASE"/>
    <property type="match status" value="1"/>
</dbReference>
<evidence type="ECO:0000256" key="4">
    <source>
        <dbReference type="ARBA" id="ARBA00023034"/>
    </source>
</evidence>
<reference evidence="10" key="1">
    <citation type="submission" date="2025-08" db="UniProtKB">
        <authorList>
            <consortium name="RefSeq"/>
        </authorList>
    </citation>
    <scope>IDENTIFICATION</scope>
</reference>
<keyword evidence="2 7" id="KW-0328">Glycosyltransferase</keyword>
<evidence type="ECO:0000313" key="9">
    <source>
        <dbReference type="Proteomes" id="UP000694918"/>
    </source>
</evidence>
<feature type="compositionally biased region" description="Polar residues" evidence="8">
    <location>
        <begin position="217"/>
        <end position="234"/>
    </location>
</feature>
<dbReference type="AlphaFoldDB" id="A0AAJ6URF3"/>
<evidence type="ECO:0000313" key="10">
    <source>
        <dbReference type="RefSeq" id="XP_011034728.1"/>
    </source>
</evidence>
<organism evidence="9 10">
    <name type="scientific">Populus euphratica</name>
    <name type="common">Euphrates poplar</name>
    <dbReference type="NCBI Taxonomy" id="75702"/>
    <lineage>
        <taxon>Eukaryota</taxon>
        <taxon>Viridiplantae</taxon>
        <taxon>Streptophyta</taxon>
        <taxon>Embryophyta</taxon>
        <taxon>Tracheophyta</taxon>
        <taxon>Spermatophyta</taxon>
        <taxon>Magnoliopsida</taxon>
        <taxon>eudicotyledons</taxon>
        <taxon>Gunneridae</taxon>
        <taxon>Pentapetalae</taxon>
        <taxon>rosids</taxon>
        <taxon>fabids</taxon>
        <taxon>Malpighiales</taxon>
        <taxon>Salicaceae</taxon>
        <taxon>Saliceae</taxon>
        <taxon>Populus</taxon>
    </lineage>
</organism>
<dbReference type="PANTHER" id="PTHR31889">
    <property type="entry name" value="FUCOSYLTRANSFERASE 2-RELATED"/>
    <property type="match status" value="1"/>
</dbReference>
<dbReference type="GO" id="GO:0042546">
    <property type="term" value="P:cell wall biogenesis"/>
    <property type="evidence" value="ECO:0007669"/>
    <property type="project" value="InterPro"/>
</dbReference>
<dbReference type="Proteomes" id="UP000694918">
    <property type="component" value="Unplaced"/>
</dbReference>
<keyword evidence="4 7" id="KW-0333">Golgi apparatus</keyword>
<dbReference type="GO" id="GO:0071555">
    <property type="term" value="P:cell wall organization"/>
    <property type="evidence" value="ECO:0007669"/>
    <property type="project" value="UniProtKB-UniRule"/>
</dbReference>
<dbReference type="EC" id="2.4.1.-" evidence="7"/>
<comment type="similarity">
    <text evidence="1 7">Belongs to the glycosyltransferase 37 family.</text>
</comment>
<gene>
    <name evidence="10" type="primary">LOC105132759</name>
</gene>
<evidence type="ECO:0000256" key="8">
    <source>
        <dbReference type="SAM" id="MobiDB-lite"/>
    </source>
</evidence>
<dbReference type="KEGG" id="peu:105132759"/>
<keyword evidence="3 7" id="KW-0808">Transferase</keyword>